<accession>J0WLL5</accession>
<feature type="region of interest" description="Disordered" evidence="1">
    <location>
        <begin position="127"/>
        <end position="209"/>
    </location>
</feature>
<name>J0WLL5_AURST</name>
<keyword evidence="3" id="KW-1185">Reference proteome</keyword>
<dbReference type="KEGG" id="adl:AURDEDRAFT_177705"/>
<dbReference type="Proteomes" id="UP000006514">
    <property type="component" value="Unassembled WGS sequence"/>
</dbReference>
<evidence type="ECO:0000313" key="3">
    <source>
        <dbReference type="Proteomes" id="UP000006514"/>
    </source>
</evidence>
<dbReference type="InParanoid" id="J0WLL5"/>
<sequence length="209" mass="22835">MSAADFLSEGAFLRHLLRLSNADARSQPDEGVEARCAEASSHRGQPEAVDEVCGASDLKLKHNDELPIYYLDGSCVGRTGADLTRELTGGRWVRVDCEFVVWSMNDDSGSTRTFQLAVERMVVLSRLPGSAPPSGKSRIEGEGLTYAPMTKDGYKPLDSYTGAGVDDEKEPSDDSTKTVSSDKSKKEKRERGGSGDDREAKKKKKKKKE</sequence>
<evidence type="ECO:0000313" key="2">
    <source>
        <dbReference type="EMBL" id="EJD33213.1"/>
    </source>
</evidence>
<proteinExistence type="predicted"/>
<feature type="compositionally biased region" description="Basic and acidic residues" evidence="1">
    <location>
        <begin position="172"/>
        <end position="200"/>
    </location>
</feature>
<gene>
    <name evidence="2" type="ORF">AURDEDRAFT_177705</name>
</gene>
<organism evidence="2 3">
    <name type="scientific">Auricularia subglabra (strain TFB-10046 / SS5)</name>
    <name type="common">White-rot fungus</name>
    <name type="synonym">Auricularia delicata (strain TFB10046)</name>
    <dbReference type="NCBI Taxonomy" id="717982"/>
    <lineage>
        <taxon>Eukaryota</taxon>
        <taxon>Fungi</taxon>
        <taxon>Dikarya</taxon>
        <taxon>Basidiomycota</taxon>
        <taxon>Agaricomycotina</taxon>
        <taxon>Agaricomycetes</taxon>
        <taxon>Auriculariales</taxon>
        <taxon>Auriculariaceae</taxon>
        <taxon>Auricularia</taxon>
    </lineage>
</organism>
<reference evidence="3" key="1">
    <citation type="journal article" date="2012" name="Science">
        <title>The Paleozoic origin of enzymatic lignin decomposition reconstructed from 31 fungal genomes.</title>
        <authorList>
            <person name="Floudas D."/>
            <person name="Binder M."/>
            <person name="Riley R."/>
            <person name="Barry K."/>
            <person name="Blanchette R.A."/>
            <person name="Henrissat B."/>
            <person name="Martinez A.T."/>
            <person name="Otillar R."/>
            <person name="Spatafora J.W."/>
            <person name="Yadav J.S."/>
            <person name="Aerts A."/>
            <person name="Benoit I."/>
            <person name="Boyd A."/>
            <person name="Carlson A."/>
            <person name="Copeland A."/>
            <person name="Coutinho P.M."/>
            <person name="de Vries R.P."/>
            <person name="Ferreira P."/>
            <person name="Findley K."/>
            <person name="Foster B."/>
            <person name="Gaskell J."/>
            <person name="Glotzer D."/>
            <person name="Gorecki P."/>
            <person name="Heitman J."/>
            <person name="Hesse C."/>
            <person name="Hori C."/>
            <person name="Igarashi K."/>
            <person name="Jurgens J.A."/>
            <person name="Kallen N."/>
            <person name="Kersten P."/>
            <person name="Kohler A."/>
            <person name="Kuees U."/>
            <person name="Kumar T.K.A."/>
            <person name="Kuo A."/>
            <person name="LaButti K."/>
            <person name="Larrondo L.F."/>
            <person name="Lindquist E."/>
            <person name="Ling A."/>
            <person name="Lombard V."/>
            <person name="Lucas S."/>
            <person name="Lundell T."/>
            <person name="Martin R."/>
            <person name="McLaughlin D.J."/>
            <person name="Morgenstern I."/>
            <person name="Morin E."/>
            <person name="Murat C."/>
            <person name="Nagy L.G."/>
            <person name="Nolan M."/>
            <person name="Ohm R.A."/>
            <person name="Patyshakuliyeva A."/>
            <person name="Rokas A."/>
            <person name="Ruiz-Duenas F.J."/>
            <person name="Sabat G."/>
            <person name="Salamov A."/>
            <person name="Samejima M."/>
            <person name="Schmutz J."/>
            <person name="Slot J.C."/>
            <person name="St John F."/>
            <person name="Stenlid J."/>
            <person name="Sun H."/>
            <person name="Sun S."/>
            <person name="Syed K."/>
            <person name="Tsang A."/>
            <person name="Wiebenga A."/>
            <person name="Young D."/>
            <person name="Pisabarro A."/>
            <person name="Eastwood D.C."/>
            <person name="Martin F."/>
            <person name="Cullen D."/>
            <person name="Grigoriev I.V."/>
            <person name="Hibbett D.S."/>
        </authorList>
    </citation>
    <scope>NUCLEOTIDE SEQUENCE [LARGE SCALE GENOMIC DNA]</scope>
    <source>
        <strain evidence="3">TFB10046</strain>
    </source>
</reference>
<dbReference type="AlphaFoldDB" id="J0WLL5"/>
<protein>
    <submittedName>
        <fullName evidence="2">Uncharacterized protein</fullName>
    </submittedName>
</protein>
<evidence type="ECO:0000256" key="1">
    <source>
        <dbReference type="SAM" id="MobiDB-lite"/>
    </source>
</evidence>
<dbReference type="EMBL" id="JH688362">
    <property type="protein sequence ID" value="EJD33213.1"/>
    <property type="molecule type" value="Genomic_DNA"/>
</dbReference>